<dbReference type="GO" id="GO:0003677">
    <property type="term" value="F:DNA binding"/>
    <property type="evidence" value="ECO:0007669"/>
    <property type="project" value="InterPro"/>
</dbReference>
<reference evidence="12 13" key="1">
    <citation type="journal article" date="2018" name="Genome Biol. Evol.">
        <title>Multiple Roots of Fruiting Body Formation in Amoebozoa.</title>
        <authorList>
            <person name="Hillmann F."/>
            <person name="Forbes G."/>
            <person name="Novohradska S."/>
            <person name="Ferling I."/>
            <person name="Riege K."/>
            <person name="Groth M."/>
            <person name="Westermann M."/>
            <person name="Marz M."/>
            <person name="Spaller T."/>
            <person name="Winckler T."/>
            <person name="Schaap P."/>
            <person name="Glockner G."/>
        </authorList>
    </citation>
    <scope>NUCLEOTIDE SEQUENCE [LARGE SCALE GENOMIC DNA]</scope>
    <source>
        <strain evidence="12 13">Jena</strain>
    </source>
</reference>
<name>A0A2P6NAD4_9EUKA</name>
<dbReference type="GO" id="GO:0035101">
    <property type="term" value="C:FACT complex"/>
    <property type="evidence" value="ECO:0007669"/>
    <property type="project" value="TreeGrafter"/>
</dbReference>
<dbReference type="GO" id="GO:0042393">
    <property type="term" value="F:histone binding"/>
    <property type="evidence" value="ECO:0007669"/>
    <property type="project" value="TreeGrafter"/>
</dbReference>
<dbReference type="AlphaFoldDB" id="A0A2P6NAD4"/>
<dbReference type="InterPro" id="IPR035417">
    <property type="entry name" value="SSRP1/POB3_N"/>
</dbReference>
<dbReference type="Pfam" id="PF21103">
    <property type="entry name" value="PH1_SSRP1-like"/>
    <property type="match status" value="1"/>
</dbReference>
<dbReference type="SUPFAM" id="SSF50729">
    <property type="entry name" value="PH domain-like"/>
    <property type="match status" value="1"/>
</dbReference>
<protein>
    <recommendedName>
        <fullName evidence="9">FACT complex subunit SSRP1</fullName>
    </recommendedName>
</protein>
<dbReference type="InterPro" id="IPR024954">
    <property type="entry name" value="SSRP1_DD"/>
</dbReference>
<evidence type="ECO:0000256" key="3">
    <source>
        <dbReference type="ARBA" id="ARBA00022705"/>
    </source>
</evidence>
<keyword evidence="2 9" id="KW-0158">Chromosome</keyword>
<dbReference type="Gene3D" id="2.30.29.150">
    <property type="match status" value="1"/>
</dbReference>
<dbReference type="OrthoDB" id="498543at2759"/>
<evidence type="ECO:0000256" key="10">
    <source>
        <dbReference type="SAM" id="MobiDB-lite"/>
    </source>
</evidence>
<accession>A0A2P6NAD4</accession>
<dbReference type="FunCoup" id="A0A2P6NAD4">
    <property type="interactions" value="856"/>
</dbReference>
<feature type="domain" description="Histone chaperone RTT106/FACT complex subunit SPT16-like middle" evidence="11">
    <location>
        <begin position="341"/>
        <end position="433"/>
    </location>
</feature>
<dbReference type="InterPro" id="IPR013719">
    <property type="entry name" value="RTT106/SPT16-like_middle_dom"/>
</dbReference>
<evidence type="ECO:0000256" key="7">
    <source>
        <dbReference type="ARBA" id="ARBA00023204"/>
    </source>
</evidence>
<keyword evidence="7 9" id="KW-0234">DNA repair</keyword>
<evidence type="ECO:0000313" key="13">
    <source>
        <dbReference type="Proteomes" id="UP000241769"/>
    </source>
</evidence>
<keyword evidence="8 9" id="KW-0539">Nucleus</keyword>
<keyword evidence="4 9" id="KW-0227">DNA damage</keyword>
<dbReference type="PRINTS" id="PR00887">
    <property type="entry name" value="SSRCOGNITION"/>
</dbReference>
<dbReference type="STRING" id="1890364.A0A2P6NAD4"/>
<proteinExistence type="inferred from homology"/>
<evidence type="ECO:0000256" key="9">
    <source>
        <dbReference type="RuleBase" id="RU364013"/>
    </source>
</evidence>
<evidence type="ECO:0000256" key="8">
    <source>
        <dbReference type="ARBA" id="ARBA00023242"/>
    </source>
</evidence>
<evidence type="ECO:0000256" key="2">
    <source>
        <dbReference type="ARBA" id="ARBA00022454"/>
    </source>
</evidence>
<dbReference type="GO" id="GO:0006281">
    <property type="term" value="P:DNA repair"/>
    <property type="evidence" value="ECO:0007669"/>
    <property type="project" value="UniProtKB-KW"/>
</dbReference>
<evidence type="ECO:0000313" key="12">
    <source>
        <dbReference type="EMBL" id="PRP80914.1"/>
    </source>
</evidence>
<dbReference type="FunFam" id="2.30.29.150:FF:000001">
    <property type="entry name" value="Fact complex subunit ssrp1"/>
    <property type="match status" value="1"/>
</dbReference>
<dbReference type="GO" id="GO:0006260">
    <property type="term" value="P:DNA replication"/>
    <property type="evidence" value="ECO:0007669"/>
    <property type="project" value="UniProtKB-KW"/>
</dbReference>
<dbReference type="Gene3D" id="2.30.29.220">
    <property type="entry name" value="Structure-specific recognition protein (SSRP1)"/>
    <property type="match status" value="1"/>
</dbReference>
<dbReference type="PANTHER" id="PTHR45849">
    <property type="entry name" value="FACT COMPLEX SUBUNIT SSRP1"/>
    <property type="match status" value="1"/>
</dbReference>
<dbReference type="Pfam" id="PF03531">
    <property type="entry name" value="SSrecog"/>
    <property type="match status" value="1"/>
</dbReference>
<dbReference type="InterPro" id="IPR011993">
    <property type="entry name" value="PH-like_dom_sf"/>
</dbReference>
<dbReference type="InterPro" id="IPR048993">
    <property type="entry name" value="SSRP1-like_PH1"/>
</dbReference>
<evidence type="ECO:0000256" key="1">
    <source>
        <dbReference type="ARBA" id="ARBA00010060"/>
    </source>
</evidence>
<dbReference type="Proteomes" id="UP000241769">
    <property type="component" value="Unassembled WGS sequence"/>
</dbReference>
<keyword evidence="3 9" id="KW-0235">DNA replication</keyword>
<dbReference type="Gene3D" id="2.30.29.30">
    <property type="entry name" value="Pleckstrin-homology domain (PH domain)/Phosphotyrosine-binding domain (PTB)"/>
    <property type="match status" value="2"/>
</dbReference>
<comment type="subcellular location">
    <subcellularLocation>
        <location evidence="9">Nucleus</location>
    </subcellularLocation>
    <subcellularLocation>
        <location evidence="9">Chromosome</location>
    </subcellularLocation>
</comment>
<dbReference type="InParanoid" id="A0A2P6NAD4"/>
<dbReference type="CDD" id="cd13231">
    <property type="entry name" value="PH2_SSRP1-like"/>
    <property type="match status" value="1"/>
</dbReference>
<keyword evidence="6 9" id="KW-0804">Transcription</keyword>
<sequence length="515" mass="58253">MVQAEFPGILIESSNTSGVLKISSNGLTWKNKVTNFEVRPDNLKGASWVRVGRPFQLEVQLKRGITRFDGFKEQDFEAVESALKSELSIELKQVAVSTKGWNWGVAEFQGPNLLVNIDNKRGFQIPLMQVSRCATSNQPGTKSDISLEFHTYDTLPDEQSLIEMRFHVPSTSEEGEPQSTVFHDKVVAEADIDAESGKGIFNFKQIHLLTPRGRYDLELFLQMAKLRGKSYDYKIQYNHVARCLQLPKPDEKHILMVLTLDPPIKQGQTRYPHLVLQFEKDEIIDMESAMGEGNNEKLKEVMGTLGNVKKGPTYSIIGQIITAFSGRKIITPGSFRSAGGATAVKCTVKANDGLLYPLERAFMFVHKPPIYVRHEEIANVEFSRVSNSAANKTFDLIFTLTSSTTHTFSGILQGEYDLLFAFVVAKKIKIKMSEGRVVELKSKQLEQEVDDDDESSAEDEDFIAGDEDEDVPEEFDAEYEHPLDGQEKEKKRKKEKKEKREKKEKKDKKSKKSKE</sequence>
<dbReference type="SMART" id="SM01287">
    <property type="entry name" value="Rtt106"/>
    <property type="match status" value="1"/>
</dbReference>
<comment type="similarity">
    <text evidence="1 9">Belongs to the SSRP1 family.</text>
</comment>
<dbReference type="GO" id="GO:0031491">
    <property type="term" value="F:nucleosome binding"/>
    <property type="evidence" value="ECO:0007669"/>
    <property type="project" value="TreeGrafter"/>
</dbReference>
<keyword evidence="5 9" id="KW-0805">Transcription regulation</keyword>
<dbReference type="Pfam" id="PF08512">
    <property type="entry name" value="Rttp106-like_middle"/>
    <property type="match status" value="1"/>
</dbReference>
<organism evidence="12 13">
    <name type="scientific">Planoprotostelium fungivorum</name>
    <dbReference type="NCBI Taxonomy" id="1890364"/>
    <lineage>
        <taxon>Eukaryota</taxon>
        <taxon>Amoebozoa</taxon>
        <taxon>Evosea</taxon>
        <taxon>Variosea</taxon>
        <taxon>Cavosteliida</taxon>
        <taxon>Cavosteliaceae</taxon>
        <taxon>Planoprotostelium</taxon>
    </lineage>
</organism>
<dbReference type="CDD" id="cd13230">
    <property type="entry name" value="PH1_SSRP1-like"/>
    <property type="match status" value="1"/>
</dbReference>
<comment type="function">
    <text evidence="9">Component of the FACT complex, a general chromatin factor that acts to reorganize nucleosomes. The FACT complex is involved in multiple processes that require DNA as a template such as mRNA elongation, DNA replication and DNA repair. During transcription elongation the FACT complex acts as a histone chaperone that both destabilizes and restores nucleosomal structure. It facilitates the passage of RNA polymerase II and transcription by promoting the dissociation of one histone H2A-H2B dimer from the nucleosome, then subsequently promotes the reestablishment of the nucleosome following the passage of RNA polymerase II.</text>
</comment>
<keyword evidence="13" id="KW-1185">Reference proteome</keyword>
<dbReference type="InterPro" id="IPR050454">
    <property type="entry name" value="RTT106/SSRP1_HistChap/FACT"/>
</dbReference>
<feature type="compositionally biased region" description="Acidic residues" evidence="10">
    <location>
        <begin position="447"/>
        <end position="477"/>
    </location>
</feature>
<feature type="compositionally biased region" description="Basic residues" evidence="10">
    <location>
        <begin position="490"/>
        <end position="515"/>
    </location>
</feature>
<feature type="compositionally biased region" description="Basic and acidic residues" evidence="10">
    <location>
        <begin position="478"/>
        <end position="489"/>
    </location>
</feature>
<evidence type="ECO:0000256" key="4">
    <source>
        <dbReference type="ARBA" id="ARBA00022763"/>
    </source>
</evidence>
<comment type="caution">
    <text evidence="12">The sequence shown here is derived from an EMBL/GenBank/DDBJ whole genome shotgun (WGS) entry which is preliminary data.</text>
</comment>
<dbReference type="InterPro" id="IPR000969">
    <property type="entry name" value="SSRP1/POB3"/>
</dbReference>
<feature type="region of interest" description="Disordered" evidence="10">
    <location>
        <begin position="444"/>
        <end position="515"/>
    </location>
</feature>
<dbReference type="Pfam" id="PF17292">
    <property type="entry name" value="POB3_N"/>
    <property type="match status" value="1"/>
</dbReference>
<dbReference type="InterPro" id="IPR038167">
    <property type="entry name" value="SSRP1_sf"/>
</dbReference>
<evidence type="ECO:0000256" key="6">
    <source>
        <dbReference type="ARBA" id="ARBA00023163"/>
    </source>
</evidence>
<dbReference type="PANTHER" id="PTHR45849:SF1">
    <property type="entry name" value="FACT COMPLEX SUBUNIT SSRP1"/>
    <property type="match status" value="1"/>
</dbReference>
<evidence type="ECO:0000259" key="11">
    <source>
        <dbReference type="SMART" id="SM01287"/>
    </source>
</evidence>
<gene>
    <name evidence="12" type="ORF">PROFUN_11355</name>
</gene>
<dbReference type="EMBL" id="MDYQ01000135">
    <property type="protein sequence ID" value="PRP80914.1"/>
    <property type="molecule type" value="Genomic_DNA"/>
</dbReference>
<evidence type="ECO:0000256" key="5">
    <source>
        <dbReference type="ARBA" id="ARBA00023015"/>
    </source>
</evidence>